<evidence type="ECO:0000313" key="2">
    <source>
        <dbReference type="Proteomes" id="UP000192738"/>
    </source>
</evidence>
<sequence length="159" mass="18497">MNLLDRKTVFDHYNITLHPELAPKDYPEELAKSVSGPSYEDIWCSNDEDNIANSIISSLKQRYPNESNVAYCSFVSVITEYFLKRGISYGTDMYEAFYAKEHAAQKLLLDFLAEQPVAELQEGMLLVSKKVVNRLYQETLNTEETMKRIKLLENFYFEQ</sequence>
<protein>
    <submittedName>
        <fullName evidence="1">Uncharacterized protein</fullName>
    </submittedName>
</protein>
<organism evidence="1 2">
    <name type="scientific">Sporomusa malonica</name>
    <dbReference type="NCBI Taxonomy" id="112901"/>
    <lineage>
        <taxon>Bacteria</taxon>
        <taxon>Bacillati</taxon>
        <taxon>Bacillota</taxon>
        <taxon>Negativicutes</taxon>
        <taxon>Selenomonadales</taxon>
        <taxon>Sporomusaceae</taxon>
        <taxon>Sporomusa</taxon>
    </lineage>
</organism>
<reference evidence="1 2" key="1">
    <citation type="submission" date="2017-04" db="EMBL/GenBank/DDBJ databases">
        <authorList>
            <person name="Afonso C.L."/>
            <person name="Miller P.J."/>
            <person name="Scott M.A."/>
            <person name="Spackman E."/>
            <person name="Goraichik I."/>
            <person name="Dimitrov K.M."/>
            <person name="Suarez D.L."/>
            <person name="Swayne D.E."/>
        </authorList>
    </citation>
    <scope>NUCLEOTIDE SEQUENCE [LARGE SCALE GENOMIC DNA]</scope>
    <source>
        <strain evidence="1 2">DSM 5090</strain>
    </source>
</reference>
<name>A0A1W2D4N1_9FIRM</name>
<evidence type="ECO:0000313" key="1">
    <source>
        <dbReference type="EMBL" id="SMC92399.1"/>
    </source>
</evidence>
<dbReference type="EMBL" id="FWXI01000013">
    <property type="protein sequence ID" value="SMC92399.1"/>
    <property type="molecule type" value="Genomic_DNA"/>
</dbReference>
<proteinExistence type="predicted"/>
<dbReference type="AlphaFoldDB" id="A0A1W2D4N1"/>
<dbReference type="Proteomes" id="UP000192738">
    <property type="component" value="Unassembled WGS sequence"/>
</dbReference>
<accession>A0A1W2D4N1</accession>
<gene>
    <name evidence="1" type="ORF">SAMN04488500_113111</name>
</gene>
<dbReference type="RefSeq" id="WP_084576795.1">
    <property type="nucleotide sequence ID" value="NZ_CP155572.1"/>
</dbReference>
<keyword evidence="2" id="KW-1185">Reference proteome</keyword>